<dbReference type="InterPro" id="IPR036318">
    <property type="entry name" value="FAD-bd_PCMH-like_sf"/>
</dbReference>
<dbReference type="InterPro" id="IPR007173">
    <property type="entry name" value="ALO_C"/>
</dbReference>
<dbReference type="GO" id="GO:0071949">
    <property type="term" value="F:FAD binding"/>
    <property type="evidence" value="ECO:0007669"/>
    <property type="project" value="InterPro"/>
</dbReference>
<dbReference type="GO" id="GO:0016020">
    <property type="term" value="C:membrane"/>
    <property type="evidence" value="ECO:0007669"/>
    <property type="project" value="InterPro"/>
</dbReference>
<keyword evidence="1" id="KW-0560">Oxidoreductase</keyword>
<sequence length="453" mass="49957">MDDRGTQIPYRSGMTTPLHGHQWRNWSGLEEAVPRHVETPSSVAAIVDVVRRTREAGATVKMTGTGHSFTAIAAPEHTLLRPDALTGILEVDREAMTVTARAGTVLRDLNLALERLGLSLHNMGDIDEQTLAGATSTGTHGTGGTAAGLAAQLAGLELVTGTGEVLRASATENPDVFELARVGLGALGILTSLTFHVEPLFVVEAHEQPMSWDDALGSYDEMVASAHHVDMYWFPYTDRTVVKQNVRTDLEPGEQEPPSRLAAWWEDELVSNTVFGGLCRVGSRAPGLVPRINRIAGRALSERRYSDLAHRVFVSPRRVRFREMEYAVPREVGLDVLRECRRVIDASDWRIAFPVEIRTAPADDIALSTAQGRDSFYLAFHVPQDTDHRAYFDGLEPLLREAGGRPHWGKVHTRAAADLAPAYDRFDDFLALRDRLDPDRVFANAHLRRVLGD</sequence>
<dbReference type="PROSITE" id="PS51387">
    <property type="entry name" value="FAD_PCMH"/>
    <property type="match status" value="1"/>
</dbReference>
<accession>A0A1I1B4W8</accession>
<dbReference type="STRING" id="748909.SAMN05192575_11280"/>
<dbReference type="AlphaFoldDB" id="A0A1I1B4W8"/>
<dbReference type="InterPro" id="IPR016166">
    <property type="entry name" value="FAD-bd_PCMH"/>
</dbReference>
<dbReference type="InterPro" id="IPR016171">
    <property type="entry name" value="Vanillyl_alc_oxidase_C-sub2"/>
</dbReference>
<reference evidence="3" key="1">
    <citation type="submission" date="2016-10" db="EMBL/GenBank/DDBJ databases">
        <authorList>
            <person name="de Groot N.N."/>
        </authorList>
    </citation>
    <scope>NUCLEOTIDE SEQUENCE [LARGE SCALE GENOMIC DNA]</scope>
    <source>
        <strain evidence="3">CGMCC 1.10697</strain>
    </source>
</reference>
<dbReference type="InterPro" id="IPR010031">
    <property type="entry name" value="FAD_lactone_oxidase-like"/>
</dbReference>
<dbReference type="GO" id="GO:0003885">
    <property type="term" value="F:D-arabinono-1,4-lactone oxidase activity"/>
    <property type="evidence" value="ECO:0007669"/>
    <property type="project" value="InterPro"/>
</dbReference>
<dbReference type="PANTHER" id="PTHR43762">
    <property type="entry name" value="L-GULONOLACTONE OXIDASE"/>
    <property type="match status" value="1"/>
</dbReference>
<gene>
    <name evidence="3" type="ORF">SAMN05192575_11280</name>
</gene>
<dbReference type="Gene3D" id="3.30.465.10">
    <property type="match status" value="1"/>
</dbReference>
<evidence type="ECO:0000259" key="2">
    <source>
        <dbReference type="PROSITE" id="PS51387"/>
    </source>
</evidence>
<dbReference type="Proteomes" id="UP000199113">
    <property type="component" value="Unassembled WGS sequence"/>
</dbReference>
<protein>
    <submittedName>
        <fullName evidence="3">FAD-linked oxidoreductase</fullName>
    </submittedName>
</protein>
<dbReference type="PIRSF" id="PIRSF000136">
    <property type="entry name" value="LGO_GLO"/>
    <property type="match status" value="1"/>
</dbReference>
<proteinExistence type="predicted"/>
<dbReference type="Gene3D" id="3.30.43.10">
    <property type="entry name" value="Uridine Diphospho-n-acetylenolpyruvylglucosamine Reductase, domain 2"/>
    <property type="match status" value="1"/>
</dbReference>
<dbReference type="InterPro" id="IPR016167">
    <property type="entry name" value="FAD-bd_PCMH_sub1"/>
</dbReference>
<dbReference type="InterPro" id="IPR006094">
    <property type="entry name" value="Oxid_FAD_bind_N"/>
</dbReference>
<evidence type="ECO:0000313" key="3">
    <source>
        <dbReference type="EMBL" id="SFB43768.1"/>
    </source>
</evidence>
<dbReference type="InterPro" id="IPR016169">
    <property type="entry name" value="FAD-bd_PCMH_sub2"/>
</dbReference>
<dbReference type="Pfam" id="PF01565">
    <property type="entry name" value="FAD_binding_4"/>
    <property type="match status" value="1"/>
</dbReference>
<dbReference type="EMBL" id="FOKC01000012">
    <property type="protein sequence ID" value="SFB43768.1"/>
    <property type="molecule type" value="Genomic_DNA"/>
</dbReference>
<name>A0A1I1B4W8_9ACTN</name>
<dbReference type="Gene3D" id="1.10.45.10">
    <property type="entry name" value="Vanillyl-alcohol Oxidase, Chain A, domain 4"/>
    <property type="match status" value="1"/>
</dbReference>
<dbReference type="SUPFAM" id="SSF56176">
    <property type="entry name" value="FAD-binding/transporter-associated domain-like"/>
    <property type="match status" value="1"/>
</dbReference>
<feature type="domain" description="FAD-binding PCMH-type" evidence="2">
    <location>
        <begin position="30"/>
        <end position="200"/>
    </location>
</feature>
<dbReference type="PANTHER" id="PTHR43762:SF1">
    <property type="entry name" value="D-ARABINONO-1,4-LACTONE OXIDASE"/>
    <property type="match status" value="1"/>
</dbReference>
<organism evidence="3 4">
    <name type="scientific">Nocardioides alpinus</name>
    <dbReference type="NCBI Taxonomy" id="748909"/>
    <lineage>
        <taxon>Bacteria</taxon>
        <taxon>Bacillati</taxon>
        <taxon>Actinomycetota</taxon>
        <taxon>Actinomycetes</taxon>
        <taxon>Propionibacteriales</taxon>
        <taxon>Nocardioidaceae</taxon>
        <taxon>Nocardioides</taxon>
    </lineage>
</organism>
<dbReference type="GO" id="GO:0080049">
    <property type="term" value="F:L-gulono-1,4-lactone dehydrogenase activity"/>
    <property type="evidence" value="ECO:0007669"/>
    <property type="project" value="TreeGrafter"/>
</dbReference>
<dbReference type="Pfam" id="PF04030">
    <property type="entry name" value="ALO"/>
    <property type="match status" value="1"/>
</dbReference>
<evidence type="ECO:0000313" key="4">
    <source>
        <dbReference type="Proteomes" id="UP000199113"/>
    </source>
</evidence>
<evidence type="ECO:0000256" key="1">
    <source>
        <dbReference type="ARBA" id="ARBA00023002"/>
    </source>
</evidence>
<dbReference type="NCBIfam" id="TIGR01679">
    <property type="entry name" value="bact_FAD_ox"/>
    <property type="match status" value="1"/>
</dbReference>
<dbReference type="Gene3D" id="3.30.70.2520">
    <property type="match status" value="1"/>
</dbReference>